<name>A0A6A6VEN4_9PLEO</name>
<dbReference type="SMART" id="SM00382">
    <property type="entry name" value="AAA"/>
    <property type="match status" value="2"/>
</dbReference>
<keyword evidence="7 10" id="KW-1133">Transmembrane helix</keyword>
<dbReference type="InterPro" id="IPR039421">
    <property type="entry name" value="Type_1_exporter"/>
</dbReference>
<feature type="transmembrane region" description="Helical" evidence="10">
    <location>
        <begin position="740"/>
        <end position="762"/>
    </location>
</feature>
<dbReference type="InterPro" id="IPR017871">
    <property type="entry name" value="ABC_transporter-like_CS"/>
</dbReference>
<dbReference type="FunFam" id="3.40.50.300:FF:000967">
    <property type="entry name" value="ABC multidrug transporter mdr4"/>
    <property type="match status" value="2"/>
</dbReference>
<feature type="domain" description="ABC transmembrane type-1" evidence="12">
    <location>
        <begin position="742"/>
        <end position="1030"/>
    </location>
</feature>
<evidence type="ECO:0000256" key="6">
    <source>
        <dbReference type="ARBA" id="ARBA00022840"/>
    </source>
</evidence>
<organism evidence="13 14">
    <name type="scientific">Sporormia fimetaria CBS 119925</name>
    <dbReference type="NCBI Taxonomy" id="1340428"/>
    <lineage>
        <taxon>Eukaryota</taxon>
        <taxon>Fungi</taxon>
        <taxon>Dikarya</taxon>
        <taxon>Ascomycota</taxon>
        <taxon>Pezizomycotina</taxon>
        <taxon>Dothideomycetes</taxon>
        <taxon>Pleosporomycetidae</taxon>
        <taxon>Pleosporales</taxon>
        <taxon>Sporormiaceae</taxon>
        <taxon>Sporormia</taxon>
    </lineage>
</organism>
<evidence type="ECO:0000256" key="10">
    <source>
        <dbReference type="SAM" id="Phobius"/>
    </source>
</evidence>
<keyword evidence="14" id="KW-1185">Reference proteome</keyword>
<dbReference type="PROSITE" id="PS50893">
    <property type="entry name" value="ABC_TRANSPORTER_2"/>
    <property type="match status" value="2"/>
</dbReference>
<feature type="region of interest" description="Disordered" evidence="9">
    <location>
        <begin position="1049"/>
        <end position="1075"/>
    </location>
</feature>
<dbReference type="Gene3D" id="1.20.1560.10">
    <property type="entry name" value="ABC transporter type 1, transmembrane domain"/>
    <property type="match status" value="1"/>
</dbReference>
<feature type="transmembrane region" description="Helical" evidence="10">
    <location>
        <begin position="144"/>
        <end position="166"/>
    </location>
</feature>
<evidence type="ECO:0000256" key="3">
    <source>
        <dbReference type="ARBA" id="ARBA00022448"/>
    </source>
</evidence>
<dbReference type="Gene3D" id="3.40.50.300">
    <property type="entry name" value="P-loop containing nucleotide triphosphate hydrolases"/>
    <property type="match status" value="2"/>
</dbReference>
<feature type="transmembrane region" description="Helical" evidence="10">
    <location>
        <begin position="319"/>
        <end position="343"/>
    </location>
</feature>
<feature type="transmembrane region" description="Helical" evidence="10">
    <location>
        <begin position="1002"/>
        <end position="1022"/>
    </location>
</feature>
<feature type="region of interest" description="Disordered" evidence="9">
    <location>
        <begin position="675"/>
        <end position="715"/>
    </location>
</feature>
<evidence type="ECO:0000256" key="2">
    <source>
        <dbReference type="ARBA" id="ARBA00007577"/>
    </source>
</evidence>
<keyword evidence="4 10" id="KW-0812">Transmembrane</keyword>
<dbReference type="SUPFAM" id="SSF90123">
    <property type="entry name" value="ABC transporter transmembrane region"/>
    <property type="match status" value="2"/>
</dbReference>
<dbReference type="GO" id="GO:0005743">
    <property type="term" value="C:mitochondrial inner membrane"/>
    <property type="evidence" value="ECO:0007669"/>
    <property type="project" value="TreeGrafter"/>
</dbReference>
<keyword evidence="3" id="KW-0813">Transport</keyword>
<protein>
    <submittedName>
        <fullName evidence="13">Multidrug resistance protein-like protein 1</fullName>
    </submittedName>
</protein>
<dbReference type="InterPro" id="IPR036640">
    <property type="entry name" value="ABC1_TM_sf"/>
</dbReference>
<feature type="transmembrane region" description="Helical" evidence="10">
    <location>
        <begin position="101"/>
        <end position="124"/>
    </location>
</feature>
<dbReference type="OrthoDB" id="6500128at2759"/>
<dbReference type="InterPro" id="IPR011527">
    <property type="entry name" value="ABC1_TM_dom"/>
</dbReference>
<feature type="transmembrane region" description="Helical" evidence="10">
    <location>
        <begin position="242"/>
        <end position="263"/>
    </location>
</feature>
<dbReference type="PANTHER" id="PTHR43394:SF18">
    <property type="entry name" value="ABC TRANSPORTER B FAMILY MEMBER 11-LIKE"/>
    <property type="match status" value="1"/>
</dbReference>
<dbReference type="InterPro" id="IPR003439">
    <property type="entry name" value="ABC_transporter-like_ATP-bd"/>
</dbReference>
<feature type="transmembrane region" description="Helical" evidence="10">
    <location>
        <begin position="885"/>
        <end position="906"/>
    </location>
</feature>
<evidence type="ECO:0000259" key="11">
    <source>
        <dbReference type="PROSITE" id="PS50893"/>
    </source>
</evidence>
<reference evidence="13" key="1">
    <citation type="journal article" date="2020" name="Stud. Mycol.">
        <title>101 Dothideomycetes genomes: a test case for predicting lifestyles and emergence of pathogens.</title>
        <authorList>
            <person name="Haridas S."/>
            <person name="Albert R."/>
            <person name="Binder M."/>
            <person name="Bloem J."/>
            <person name="Labutti K."/>
            <person name="Salamov A."/>
            <person name="Andreopoulos B."/>
            <person name="Baker S."/>
            <person name="Barry K."/>
            <person name="Bills G."/>
            <person name="Bluhm B."/>
            <person name="Cannon C."/>
            <person name="Castanera R."/>
            <person name="Culley D."/>
            <person name="Daum C."/>
            <person name="Ezra D."/>
            <person name="Gonzalez J."/>
            <person name="Henrissat B."/>
            <person name="Kuo A."/>
            <person name="Liang C."/>
            <person name="Lipzen A."/>
            <person name="Lutzoni F."/>
            <person name="Magnuson J."/>
            <person name="Mondo S."/>
            <person name="Nolan M."/>
            <person name="Ohm R."/>
            <person name="Pangilinan J."/>
            <person name="Park H.-J."/>
            <person name="Ramirez L."/>
            <person name="Alfaro M."/>
            <person name="Sun H."/>
            <person name="Tritt A."/>
            <person name="Yoshinaga Y."/>
            <person name="Zwiers L.-H."/>
            <person name="Turgeon B."/>
            <person name="Goodwin S."/>
            <person name="Spatafora J."/>
            <person name="Crous P."/>
            <person name="Grigoriev I."/>
        </authorList>
    </citation>
    <scope>NUCLEOTIDE SEQUENCE</scope>
    <source>
        <strain evidence="13">CBS 119925</strain>
    </source>
</reference>
<evidence type="ECO:0000256" key="7">
    <source>
        <dbReference type="ARBA" id="ARBA00022989"/>
    </source>
</evidence>
<dbReference type="GO" id="GO:0090374">
    <property type="term" value="P:oligopeptide export from mitochondrion"/>
    <property type="evidence" value="ECO:0007669"/>
    <property type="project" value="TreeGrafter"/>
</dbReference>
<evidence type="ECO:0000256" key="8">
    <source>
        <dbReference type="ARBA" id="ARBA00023136"/>
    </source>
</evidence>
<dbReference type="EMBL" id="MU006570">
    <property type="protein sequence ID" value="KAF2748010.1"/>
    <property type="molecule type" value="Genomic_DNA"/>
</dbReference>
<dbReference type="PANTHER" id="PTHR43394">
    <property type="entry name" value="ATP-DEPENDENT PERMEASE MDL1, MITOCHONDRIAL"/>
    <property type="match status" value="1"/>
</dbReference>
<keyword evidence="6" id="KW-0067">ATP-binding</keyword>
<feature type="compositionally biased region" description="Low complexity" evidence="9">
    <location>
        <begin position="678"/>
        <end position="693"/>
    </location>
</feature>
<dbReference type="CDD" id="cd18577">
    <property type="entry name" value="ABC_6TM_Pgp_ABCB1_D1_like"/>
    <property type="match status" value="1"/>
</dbReference>
<evidence type="ECO:0000259" key="12">
    <source>
        <dbReference type="PROSITE" id="PS50929"/>
    </source>
</evidence>
<evidence type="ECO:0000313" key="13">
    <source>
        <dbReference type="EMBL" id="KAF2748010.1"/>
    </source>
</evidence>
<feature type="domain" description="ABC transmembrane type-1" evidence="12">
    <location>
        <begin position="104"/>
        <end position="387"/>
    </location>
</feature>
<dbReference type="CDD" id="cd18578">
    <property type="entry name" value="ABC_6TM_Pgp_ABCB1_D2_like"/>
    <property type="match status" value="1"/>
</dbReference>
<dbReference type="GO" id="GO:0005524">
    <property type="term" value="F:ATP binding"/>
    <property type="evidence" value="ECO:0007669"/>
    <property type="project" value="UniProtKB-KW"/>
</dbReference>
<dbReference type="SUPFAM" id="SSF52540">
    <property type="entry name" value="P-loop containing nucleoside triphosphate hydrolases"/>
    <property type="match status" value="2"/>
</dbReference>
<comment type="similarity">
    <text evidence="2">Belongs to the ABC transporter superfamily. ABCB family. Multidrug resistance exporter (TC 3.A.1.201) subfamily.</text>
</comment>
<feature type="transmembrane region" description="Helical" evidence="10">
    <location>
        <begin position="216"/>
        <end position="236"/>
    </location>
</feature>
<evidence type="ECO:0000313" key="14">
    <source>
        <dbReference type="Proteomes" id="UP000799440"/>
    </source>
</evidence>
<feature type="transmembrane region" description="Helical" evidence="10">
    <location>
        <begin position="855"/>
        <end position="879"/>
    </location>
</feature>
<feature type="compositionally biased region" description="Low complexity" evidence="9">
    <location>
        <begin position="1053"/>
        <end position="1072"/>
    </location>
</feature>
<keyword evidence="8 10" id="KW-0472">Membrane</keyword>
<dbReference type="GO" id="GO:0015421">
    <property type="term" value="F:ABC-type oligopeptide transporter activity"/>
    <property type="evidence" value="ECO:0007669"/>
    <property type="project" value="TreeGrafter"/>
</dbReference>
<dbReference type="Pfam" id="PF00005">
    <property type="entry name" value="ABC_tran"/>
    <property type="match status" value="2"/>
</dbReference>
<feature type="transmembrane region" description="Helical" evidence="10">
    <location>
        <begin position="355"/>
        <end position="375"/>
    </location>
</feature>
<dbReference type="PROSITE" id="PS00211">
    <property type="entry name" value="ABC_TRANSPORTER_1"/>
    <property type="match status" value="2"/>
</dbReference>
<comment type="subcellular location">
    <subcellularLocation>
        <location evidence="1">Membrane</location>
        <topology evidence="1">Multi-pass membrane protein</topology>
    </subcellularLocation>
</comment>
<dbReference type="Pfam" id="PF00664">
    <property type="entry name" value="ABC_membrane"/>
    <property type="match status" value="2"/>
</dbReference>
<dbReference type="InterPro" id="IPR003593">
    <property type="entry name" value="AAA+_ATPase"/>
</dbReference>
<dbReference type="PROSITE" id="PS50929">
    <property type="entry name" value="ABC_TM1F"/>
    <property type="match status" value="2"/>
</dbReference>
<dbReference type="GO" id="GO:0016887">
    <property type="term" value="F:ATP hydrolysis activity"/>
    <property type="evidence" value="ECO:0007669"/>
    <property type="project" value="InterPro"/>
</dbReference>
<evidence type="ECO:0000256" key="4">
    <source>
        <dbReference type="ARBA" id="ARBA00022692"/>
    </source>
</evidence>
<feature type="domain" description="ABC transporter" evidence="11">
    <location>
        <begin position="1078"/>
        <end position="1317"/>
    </location>
</feature>
<feature type="transmembrane region" description="Helical" evidence="10">
    <location>
        <begin position="782"/>
        <end position="810"/>
    </location>
</feature>
<gene>
    <name evidence="13" type="ORF">M011DRAFT_401062</name>
</gene>
<sequence length="1321" mass="142242">MESVPNLHGVSPASHLLVDAVAEDHQIEPSSDSSYVQHNRHTSWERPIDLASLVTAPPSLPWHLDMAAVSRSFIRQILGLNPFRTSYFALYRPLKDFQSRAILVAAIILSIAAGIPLPLIGVVFGKIINNFPPPQHELNVHLAHLMAIAVAYFIVTWGWSLCWAIIGQRVSKQTREDLLERALGMDMAYFDVVAPDMTDVLTEKTQTIQLGTSEKVGLFIASISYFVAAFTVGFTLNPKLTGVLFASVIPAMTLVVVTGTSVVSKLSRQATAFTEKAATVAESAIRSVQVVQAFGVSDKLAEDHLRFLRLALRVGIRKSIAGALMLGGVFCIAYAANGLAFWYGHHLHQESGAETGGAGTIYAVVFLILDAAFVVGQFGPFIQTLALAAAAGQSVSAILEHPQPDIDVYSSKGKEVRASQFREELSLQHVSFVYPARPTVRVLDHVSLRFPAGKVTGVVGPSGSGKSTITSLLLRFYDPSAGTVCLGGEDIRTFNVSSLRSHVALVTQHPILFTGTILDNIRQGLPKNQVYTEEEVIARCQAAAREAHCDFLDYLPEGIHTKIGSGHHSQISGGQKQRITLARALVGNPSLLLLDEFTSAMDASSEAIVIENLKKGSAASNRTTIIIAHRLVTVKDADQIIVLRDGAVVEHGQHEALVKADGVYAGLIRAQQFDKKQSSSPSSSTTAFSSPSSKQEAPISAQADEHGSDNVPLIESDQGRLGTAHIVARCLRLNKKESPWVAIGLLASILSGGLITGEAVIFGNLVELINDSNGSARLDARVSLFCLLFLALSLVALLAHACSGSAFGLVSENLTLRIRDISLRTILRQDIAWFSKSGNSHHSLMSRITMDSGHLSGLSGVIIGTFFSIATSVVGGIILAHIVAWRIAIVLMSAVPVMLLAGFLRLRILSKSEERHQTAYSSAAALASEACSAIQTIAALGREREVLWLYKKEVQKPYDESLKFSIWGNLMLAFSLSVTYFVYALAYWWGSKQVREGYYSPKAYFIVMPALLFSAQAAGQMFSLAPEITRAKTAAQNVFALHDQRPSIATDCSSSPSVDNTSTSSTPSGSSTAPKGQLEFRNVTLRYETRPDVNALDDVSFCLRGGESVGFVGRSGAGKSSTMHLIERFYDPTFGTVLLDGLDIRTQNVEEHRAKLGLVEQEPDLFPGSVAFNIGLGAKPGQKVTQEDIENVAKKCGLHEFIMSLPEGYNTEVGSRGSKVSGGQKQRIAIARALIRDPEVLLLDEATSQLDANTEREIRAAIAAASSGRTTIMIAHRLASVQHADRIFVFDAGTVVEEGTHDELVAAGGIYSSMVAAQGLD</sequence>
<evidence type="ECO:0000256" key="1">
    <source>
        <dbReference type="ARBA" id="ARBA00004141"/>
    </source>
</evidence>
<dbReference type="FunFam" id="1.20.1560.10:FF:000057">
    <property type="entry name" value="ABC multidrug transporter SitT"/>
    <property type="match status" value="1"/>
</dbReference>
<feature type="transmembrane region" description="Helical" evidence="10">
    <location>
        <begin position="966"/>
        <end position="990"/>
    </location>
</feature>
<evidence type="ECO:0000256" key="5">
    <source>
        <dbReference type="ARBA" id="ARBA00022741"/>
    </source>
</evidence>
<dbReference type="Proteomes" id="UP000799440">
    <property type="component" value="Unassembled WGS sequence"/>
</dbReference>
<evidence type="ECO:0000256" key="9">
    <source>
        <dbReference type="SAM" id="MobiDB-lite"/>
    </source>
</evidence>
<dbReference type="InterPro" id="IPR027417">
    <property type="entry name" value="P-loop_NTPase"/>
</dbReference>
<feature type="domain" description="ABC transporter" evidence="11">
    <location>
        <begin position="425"/>
        <end position="670"/>
    </location>
</feature>
<keyword evidence="5" id="KW-0547">Nucleotide-binding</keyword>
<proteinExistence type="inferred from homology"/>
<accession>A0A6A6VEN4</accession>